<proteinExistence type="predicted"/>
<organism evidence="2">
    <name type="scientific">marine sediment metagenome</name>
    <dbReference type="NCBI Taxonomy" id="412755"/>
    <lineage>
        <taxon>unclassified sequences</taxon>
        <taxon>metagenomes</taxon>
        <taxon>ecological metagenomes</taxon>
    </lineage>
</organism>
<feature type="transmembrane region" description="Helical" evidence="1">
    <location>
        <begin position="103"/>
        <end position="126"/>
    </location>
</feature>
<gene>
    <name evidence="2" type="ORF">S01H4_16186</name>
</gene>
<feature type="transmembrane region" description="Helical" evidence="1">
    <location>
        <begin position="12"/>
        <end position="28"/>
    </location>
</feature>
<evidence type="ECO:0000313" key="2">
    <source>
        <dbReference type="EMBL" id="GAG54015.1"/>
    </source>
</evidence>
<protein>
    <submittedName>
        <fullName evidence="2">Uncharacterized protein</fullName>
    </submittedName>
</protein>
<comment type="caution">
    <text evidence="2">The sequence shown here is derived from an EMBL/GenBank/DDBJ whole genome shotgun (WGS) entry which is preliminary data.</text>
</comment>
<accession>X0YDT3</accession>
<dbReference type="EMBL" id="BART01007092">
    <property type="protein sequence ID" value="GAG54015.1"/>
    <property type="molecule type" value="Genomic_DNA"/>
</dbReference>
<keyword evidence="1" id="KW-0812">Transmembrane</keyword>
<sequence length="140" mass="15839">MNQLKNIFKTTLGMNLASIITGTIYLIIGPEMIFGILFTIILVSSWFLNIGLIFFDDFFVVKSHPNGKIINRIGHGFLMMQIVAILFIVAGNFLMNAKWGTPAIWYLLISIGFFTTFAFGSILAYVNMKNIDIAEVWNFE</sequence>
<feature type="transmembrane region" description="Helical" evidence="1">
    <location>
        <begin position="76"/>
        <end position="97"/>
    </location>
</feature>
<dbReference type="AlphaFoldDB" id="X0YDT3"/>
<evidence type="ECO:0000256" key="1">
    <source>
        <dbReference type="SAM" id="Phobius"/>
    </source>
</evidence>
<reference evidence="2" key="1">
    <citation type="journal article" date="2014" name="Front. Microbiol.">
        <title>High frequency of phylogenetically diverse reductive dehalogenase-homologous genes in deep subseafloor sedimentary metagenomes.</title>
        <authorList>
            <person name="Kawai M."/>
            <person name="Futagami T."/>
            <person name="Toyoda A."/>
            <person name="Takaki Y."/>
            <person name="Nishi S."/>
            <person name="Hori S."/>
            <person name="Arai W."/>
            <person name="Tsubouchi T."/>
            <person name="Morono Y."/>
            <person name="Uchiyama I."/>
            <person name="Ito T."/>
            <person name="Fujiyama A."/>
            <person name="Inagaki F."/>
            <person name="Takami H."/>
        </authorList>
    </citation>
    <scope>NUCLEOTIDE SEQUENCE</scope>
    <source>
        <strain evidence="2">Expedition CK06-06</strain>
    </source>
</reference>
<feature type="transmembrane region" description="Helical" evidence="1">
    <location>
        <begin position="34"/>
        <end position="55"/>
    </location>
</feature>
<keyword evidence="1" id="KW-1133">Transmembrane helix</keyword>
<name>X0YDT3_9ZZZZ</name>
<keyword evidence="1" id="KW-0472">Membrane</keyword>